<gene>
    <name evidence="11" type="ORF">V6N12_014297</name>
</gene>
<evidence type="ECO:0000256" key="6">
    <source>
        <dbReference type="ARBA" id="ARBA00023295"/>
    </source>
</evidence>
<feature type="active site" evidence="8">
    <location>
        <position position="460"/>
    </location>
</feature>
<evidence type="ECO:0000256" key="5">
    <source>
        <dbReference type="ARBA" id="ARBA00023277"/>
    </source>
</evidence>
<keyword evidence="4 9" id="KW-0136">Cellulose degradation</keyword>
<sequence>MEEQRMLPHNHQQIPRFARHCCLILFSVLLISSATARAFDYADALSKSLLYFESQRSGRLPYNQRVTWRDHSGLTDGLEQGVDLVGGYYDAGDHVKFGLPMAFTVTMLSWGVIEFRDQIANAGELEHALEAIKWGTDYFIKAHTSPNVLWAEVGDGDTDHYCWQRPEDMTTSRRAYKIDENNPGSDLAGETAAAMAAASIVFQETNPHYSRLLLHHAQELFEFGDKYRGKYDGSVGVVKSYYASVSGFMDELLWAALWLYEATDRDDYLKYVINKAHCFGGIGWAISEFSWDVKYAGLQVLASKKSGATWHKSSGKGAVVSCAEQQNVGVPRSEELVAKAKLEHEAHILKQYRSKAEYYLCSCLNKNNASNGNIERTSGGLLYIRQWNNMQYVSTAAFLLTVYSGFLHKSNEHLRCPSGMVDHEEILGFAKSQVDYILGSNPMNMSYLVGYGPKYPRRVHHRGASIVSYKENKGFIGCTQGYDNWYGRVEPNPNVLVGALVGGPDCQDNFMDQRNNYMQTEACTYNTAPLVGVFARLLQLEESHEQELVASF</sequence>
<keyword evidence="3 8" id="KW-0378">Hydrolase</keyword>
<dbReference type="InterPro" id="IPR008928">
    <property type="entry name" value="6-hairpin_glycosidase_sf"/>
</dbReference>
<feature type="chain" id="PRO_5044984890" description="Endoglucanase" evidence="9">
    <location>
        <begin position="37"/>
        <end position="552"/>
    </location>
</feature>
<dbReference type="SUPFAM" id="SSF48208">
    <property type="entry name" value="Six-hairpin glycosidases"/>
    <property type="match status" value="1"/>
</dbReference>
<evidence type="ECO:0000256" key="3">
    <source>
        <dbReference type="ARBA" id="ARBA00022801"/>
    </source>
</evidence>
<evidence type="ECO:0000313" key="11">
    <source>
        <dbReference type="EMBL" id="KAK8541670.1"/>
    </source>
</evidence>
<protein>
    <recommendedName>
        <fullName evidence="9">Endoglucanase</fullName>
        <ecNumber evidence="9">3.2.1.4</ecNumber>
    </recommendedName>
</protein>
<dbReference type="Pfam" id="PF00759">
    <property type="entry name" value="Glyco_hydro_9"/>
    <property type="match status" value="1"/>
</dbReference>
<accession>A0ABR2DKW0</accession>
<evidence type="ECO:0000256" key="4">
    <source>
        <dbReference type="ARBA" id="ARBA00023001"/>
    </source>
</evidence>
<keyword evidence="12" id="KW-1185">Reference proteome</keyword>
<evidence type="ECO:0000259" key="10">
    <source>
        <dbReference type="Pfam" id="PF00759"/>
    </source>
</evidence>
<dbReference type="InterPro" id="IPR012341">
    <property type="entry name" value="6hp_glycosidase-like_sf"/>
</dbReference>
<keyword evidence="5 8" id="KW-0119">Carbohydrate metabolism</keyword>
<evidence type="ECO:0000313" key="12">
    <source>
        <dbReference type="Proteomes" id="UP001472677"/>
    </source>
</evidence>
<evidence type="ECO:0000256" key="8">
    <source>
        <dbReference type="PROSITE-ProRule" id="PRU10059"/>
    </source>
</evidence>
<evidence type="ECO:0000256" key="1">
    <source>
        <dbReference type="ARBA" id="ARBA00000966"/>
    </source>
</evidence>
<evidence type="ECO:0000256" key="9">
    <source>
        <dbReference type="RuleBase" id="RU361166"/>
    </source>
</evidence>
<dbReference type="Proteomes" id="UP001472677">
    <property type="component" value="Unassembled WGS sequence"/>
</dbReference>
<reference evidence="11 12" key="1">
    <citation type="journal article" date="2024" name="G3 (Bethesda)">
        <title>Genome assembly of Hibiscus sabdariffa L. provides insights into metabolisms of medicinal natural products.</title>
        <authorList>
            <person name="Kim T."/>
        </authorList>
    </citation>
    <scope>NUCLEOTIDE SEQUENCE [LARGE SCALE GENOMIC DNA]</scope>
    <source>
        <strain evidence="11">TK-2024</strain>
        <tissue evidence="11">Old leaves</tissue>
    </source>
</reference>
<dbReference type="PANTHER" id="PTHR22298">
    <property type="entry name" value="ENDO-1,4-BETA-GLUCANASE"/>
    <property type="match status" value="1"/>
</dbReference>
<keyword evidence="6 8" id="KW-0326">Glycosidase</keyword>
<keyword evidence="7 8" id="KW-0624">Polysaccharide degradation</keyword>
<feature type="domain" description="Glycoside hydrolase family 9" evidence="10">
    <location>
        <begin position="41"/>
        <end position="533"/>
    </location>
</feature>
<keyword evidence="9" id="KW-0732">Signal</keyword>
<evidence type="ECO:0000256" key="2">
    <source>
        <dbReference type="ARBA" id="ARBA00007072"/>
    </source>
</evidence>
<dbReference type="InterPro" id="IPR001701">
    <property type="entry name" value="Glyco_hydro_9"/>
</dbReference>
<dbReference type="Gene3D" id="1.50.10.10">
    <property type="match status" value="1"/>
</dbReference>
<comment type="caution">
    <text evidence="11">The sequence shown here is derived from an EMBL/GenBank/DDBJ whole genome shotgun (WGS) entry which is preliminary data.</text>
</comment>
<dbReference type="PROSITE" id="PS00592">
    <property type="entry name" value="GH9_2"/>
    <property type="match status" value="1"/>
</dbReference>
<evidence type="ECO:0000256" key="7">
    <source>
        <dbReference type="ARBA" id="ARBA00023326"/>
    </source>
</evidence>
<feature type="signal peptide" evidence="9">
    <location>
        <begin position="1"/>
        <end position="36"/>
    </location>
</feature>
<comment type="catalytic activity">
    <reaction evidence="1 9">
        <text>Endohydrolysis of (1-&gt;4)-beta-D-glucosidic linkages in cellulose, lichenin and cereal beta-D-glucans.</text>
        <dbReference type="EC" id="3.2.1.4"/>
    </reaction>
</comment>
<dbReference type="EC" id="3.2.1.4" evidence="9"/>
<dbReference type="InterPro" id="IPR018221">
    <property type="entry name" value="Glyco_hydro_9_His_AS"/>
</dbReference>
<dbReference type="EMBL" id="JBBPBM010000024">
    <property type="protein sequence ID" value="KAK8541670.1"/>
    <property type="molecule type" value="Genomic_DNA"/>
</dbReference>
<proteinExistence type="inferred from homology"/>
<comment type="similarity">
    <text evidence="2 8 9">Belongs to the glycosyl hydrolase 9 (cellulase E) family.</text>
</comment>
<name>A0ABR2DKW0_9ROSI</name>
<organism evidence="11 12">
    <name type="scientific">Hibiscus sabdariffa</name>
    <name type="common">roselle</name>
    <dbReference type="NCBI Taxonomy" id="183260"/>
    <lineage>
        <taxon>Eukaryota</taxon>
        <taxon>Viridiplantae</taxon>
        <taxon>Streptophyta</taxon>
        <taxon>Embryophyta</taxon>
        <taxon>Tracheophyta</taxon>
        <taxon>Spermatophyta</taxon>
        <taxon>Magnoliopsida</taxon>
        <taxon>eudicotyledons</taxon>
        <taxon>Gunneridae</taxon>
        <taxon>Pentapetalae</taxon>
        <taxon>rosids</taxon>
        <taxon>malvids</taxon>
        <taxon>Malvales</taxon>
        <taxon>Malvaceae</taxon>
        <taxon>Malvoideae</taxon>
        <taxon>Hibiscus</taxon>
    </lineage>
</organism>